<feature type="non-terminal residue" evidence="1">
    <location>
        <position position="1"/>
    </location>
</feature>
<reference evidence="1" key="1">
    <citation type="journal article" date="2021" name="Vet Sci">
        <title>O-Serogroups and Pathovirotypes of Escherichia coli Isolated from Post-Weaning Piglets Showing Diarrhoea and/or Oedema in South Korea.</title>
        <authorList>
            <person name="Byun J.W."/>
            <person name="Moon B.Y."/>
            <person name="Do K.H."/>
            <person name="Lee K."/>
            <person name="Lee H.Y."/>
            <person name="Kim W.I."/>
            <person name="So B."/>
            <person name="Lee W.K."/>
        </authorList>
    </citation>
    <scope>NUCLEOTIDE SEQUENCE</scope>
    <source>
        <strain evidence="1">84/14</strain>
    </source>
</reference>
<evidence type="ECO:0000313" key="2">
    <source>
        <dbReference type="Proteomes" id="UP001077788"/>
    </source>
</evidence>
<evidence type="ECO:0000313" key="1">
    <source>
        <dbReference type="EMBL" id="MCY6524974.1"/>
    </source>
</evidence>
<proteinExistence type="predicted"/>
<comment type="caution">
    <text evidence="1">The sequence shown here is derived from an EMBL/GenBank/DDBJ whole genome shotgun (WGS) entry which is preliminary data.</text>
</comment>
<feature type="non-terminal residue" evidence="1">
    <location>
        <position position="77"/>
    </location>
</feature>
<protein>
    <submittedName>
        <fullName evidence="1">Uncharacterized protein</fullName>
    </submittedName>
</protein>
<reference evidence="1" key="2">
    <citation type="submission" date="2022-12" db="EMBL/GenBank/DDBJ databases">
        <authorList>
            <person name="Kardos G."/>
            <person name="Sarkozi R."/>
            <person name="Laczko L."/>
            <person name="Marton S."/>
            <person name="Makrai L."/>
            <person name="Banyai K."/>
            <person name="Fodor L."/>
        </authorList>
    </citation>
    <scope>NUCLEOTIDE SEQUENCE</scope>
    <source>
        <strain evidence="1">84/14</strain>
    </source>
</reference>
<gene>
    <name evidence="1" type="ORF">OYG11_12270</name>
</gene>
<organism evidence="1 2">
    <name type="scientific">Actinobacillus pleuropneumoniae</name>
    <name type="common">Haemophilus pleuropneumoniae</name>
    <dbReference type="NCBI Taxonomy" id="715"/>
    <lineage>
        <taxon>Bacteria</taxon>
        <taxon>Pseudomonadati</taxon>
        <taxon>Pseudomonadota</taxon>
        <taxon>Gammaproteobacteria</taxon>
        <taxon>Pasteurellales</taxon>
        <taxon>Pasteurellaceae</taxon>
        <taxon>Actinobacillus</taxon>
    </lineage>
</organism>
<dbReference type="Proteomes" id="UP001077788">
    <property type="component" value="Unassembled WGS sequence"/>
</dbReference>
<sequence length="77" mass="8760">NTMFVHQLLALVHDGCLWLGEPIPIAYMLIRRITKLPYKGADLAKEFAGKSKEKEIMDKMTSEFGLIKKSPRYSTCS</sequence>
<dbReference type="RefSeq" id="WP_267992240.1">
    <property type="nucleotide sequence ID" value="NZ_JAPQFC010000954.1"/>
</dbReference>
<accession>A0A9Q4DKZ8</accession>
<name>A0A9Q4DKZ8_ACTPL</name>
<dbReference type="EMBL" id="JAPQFC010000954">
    <property type="protein sequence ID" value="MCY6524974.1"/>
    <property type="molecule type" value="Genomic_DNA"/>
</dbReference>
<dbReference type="AlphaFoldDB" id="A0A9Q4DKZ8"/>